<evidence type="ECO:0000256" key="1">
    <source>
        <dbReference type="SAM" id="Phobius"/>
    </source>
</evidence>
<protein>
    <submittedName>
        <fullName evidence="2">Uncharacterized protein</fullName>
    </submittedName>
</protein>
<comment type="caution">
    <text evidence="2">The sequence shown here is derived from an EMBL/GenBank/DDBJ whole genome shotgun (WGS) entry which is preliminary data.</text>
</comment>
<name>A0AAN8FUH1_TRICO</name>
<keyword evidence="1" id="KW-1133">Transmembrane helix</keyword>
<feature type="transmembrane region" description="Helical" evidence="1">
    <location>
        <begin position="16"/>
        <end position="35"/>
    </location>
</feature>
<organism evidence="2 3">
    <name type="scientific">Trichostrongylus colubriformis</name>
    <name type="common">Black scour worm</name>
    <dbReference type="NCBI Taxonomy" id="6319"/>
    <lineage>
        <taxon>Eukaryota</taxon>
        <taxon>Metazoa</taxon>
        <taxon>Ecdysozoa</taxon>
        <taxon>Nematoda</taxon>
        <taxon>Chromadorea</taxon>
        <taxon>Rhabditida</taxon>
        <taxon>Rhabditina</taxon>
        <taxon>Rhabditomorpha</taxon>
        <taxon>Strongyloidea</taxon>
        <taxon>Trichostrongylidae</taxon>
        <taxon>Trichostrongylus</taxon>
    </lineage>
</organism>
<keyword evidence="3" id="KW-1185">Reference proteome</keyword>
<keyword evidence="1" id="KW-0812">Transmembrane</keyword>
<reference evidence="2 3" key="1">
    <citation type="submission" date="2019-10" db="EMBL/GenBank/DDBJ databases">
        <title>Assembly and Annotation for the nematode Trichostrongylus colubriformis.</title>
        <authorList>
            <person name="Martin J."/>
        </authorList>
    </citation>
    <scope>NUCLEOTIDE SEQUENCE [LARGE SCALE GENOMIC DNA]</scope>
    <source>
        <strain evidence="2">G859</strain>
        <tissue evidence="2">Whole worm</tissue>
    </source>
</reference>
<sequence>MLDCKADPARSEKLKVIAITIVGIGLFAATIVNIYRQRKEESSKIEFEHFDGPVDHPLKIRKNNLYETLRGDTNDIIQLSNDNVN</sequence>
<dbReference type="AlphaFoldDB" id="A0AAN8FUH1"/>
<gene>
    <name evidence="2" type="ORF">GCK32_006876</name>
</gene>
<dbReference type="Proteomes" id="UP001331761">
    <property type="component" value="Unassembled WGS sequence"/>
</dbReference>
<proteinExistence type="predicted"/>
<dbReference type="EMBL" id="WIXE01006487">
    <property type="protein sequence ID" value="KAK5981252.1"/>
    <property type="molecule type" value="Genomic_DNA"/>
</dbReference>
<keyword evidence="1" id="KW-0472">Membrane</keyword>
<evidence type="ECO:0000313" key="2">
    <source>
        <dbReference type="EMBL" id="KAK5981252.1"/>
    </source>
</evidence>
<evidence type="ECO:0000313" key="3">
    <source>
        <dbReference type="Proteomes" id="UP001331761"/>
    </source>
</evidence>
<accession>A0AAN8FUH1</accession>